<gene>
    <name evidence="3" type="ORF">CTOB1V02_LOCUS15422</name>
</gene>
<dbReference type="EMBL" id="OB689902">
    <property type="protein sequence ID" value="CAD7237607.1"/>
    <property type="molecule type" value="Genomic_DNA"/>
</dbReference>
<dbReference type="NCBIfam" id="TIGR00231">
    <property type="entry name" value="small_GTP"/>
    <property type="match status" value="1"/>
</dbReference>
<dbReference type="AlphaFoldDB" id="A0A7R8ZX21"/>
<dbReference type="PROSITE" id="PS00301">
    <property type="entry name" value="G_TR_1"/>
    <property type="match status" value="1"/>
</dbReference>
<organism evidence="3">
    <name type="scientific">Cyprideis torosa</name>
    <dbReference type="NCBI Taxonomy" id="163714"/>
    <lineage>
        <taxon>Eukaryota</taxon>
        <taxon>Metazoa</taxon>
        <taxon>Ecdysozoa</taxon>
        <taxon>Arthropoda</taxon>
        <taxon>Crustacea</taxon>
        <taxon>Oligostraca</taxon>
        <taxon>Ostracoda</taxon>
        <taxon>Podocopa</taxon>
        <taxon>Podocopida</taxon>
        <taxon>Cytherocopina</taxon>
        <taxon>Cytheroidea</taxon>
        <taxon>Cytherideidae</taxon>
        <taxon>Cyprideis</taxon>
    </lineage>
</organism>
<dbReference type="CDD" id="cd01886">
    <property type="entry name" value="EF-G"/>
    <property type="match status" value="1"/>
</dbReference>
<evidence type="ECO:0000256" key="1">
    <source>
        <dbReference type="ARBA" id="ARBA00022768"/>
    </source>
</evidence>
<dbReference type="InterPro" id="IPR000795">
    <property type="entry name" value="T_Tr_GTP-bd_dom"/>
</dbReference>
<dbReference type="FunFam" id="3.40.50.300:FF:000029">
    <property type="entry name" value="Elongation factor G"/>
    <property type="match status" value="1"/>
</dbReference>
<dbReference type="PANTHER" id="PTHR43636:SF2">
    <property type="entry name" value="ELONGATION FACTOR G, MITOCHONDRIAL"/>
    <property type="match status" value="1"/>
</dbReference>
<evidence type="ECO:0000256" key="2">
    <source>
        <dbReference type="ARBA" id="ARBA00022917"/>
    </source>
</evidence>
<evidence type="ECO:0000313" key="3">
    <source>
        <dbReference type="EMBL" id="CAD7237607.1"/>
    </source>
</evidence>
<accession>A0A7R8ZX21</accession>
<proteinExistence type="predicted"/>
<feature type="non-terminal residue" evidence="3">
    <location>
        <position position="355"/>
    </location>
</feature>
<dbReference type="InterPro" id="IPR031157">
    <property type="entry name" value="G_TR_CS"/>
</dbReference>
<dbReference type="GO" id="GO:0003924">
    <property type="term" value="F:GTPase activity"/>
    <property type="evidence" value="ECO:0007669"/>
    <property type="project" value="InterPro"/>
</dbReference>
<dbReference type="PROSITE" id="PS51722">
    <property type="entry name" value="G_TR_2"/>
    <property type="match status" value="1"/>
</dbReference>
<protein>
    <submittedName>
        <fullName evidence="3">Uncharacterized protein</fullName>
    </submittedName>
</protein>
<dbReference type="GO" id="GO:0003746">
    <property type="term" value="F:translation elongation factor activity"/>
    <property type="evidence" value="ECO:0007669"/>
    <property type="project" value="UniProtKB-KW"/>
</dbReference>
<dbReference type="InterPro" id="IPR027417">
    <property type="entry name" value="P-loop_NTPase"/>
</dbReference>
<dbReference type="InterPro" id="IPR009000">
    <property type="entry name" value="Transl_B-barrel_sf"/>
</dbReference>
<dbReference type="InterPro" id="IPR005225">
    <property type="entry name" value="Small_GTP-bd"/>
</dbReference>
<dbReference type="SUPFAM" id="SSF50447">
    <property type="entry name" value="Translation proteins"/>
    <property type="match status" value="1"/>
</dbReference>
<dbReference type="Gene3D" id="2.40.30.10">
    <property type="entry name" value="Translation factors"/>
    <property type="match status" value="1"/>
</dbReference>
<keyword evidence="2" id="KW-0648">Protein biosynthesis</keyword>
<sequence length="355" mass="39490">MNRDLSKVRNIGISAHIDSGKTTLTERILFYTDRIHAIHEVRGKDGVGAKMDSMELEKERGITIQSAATYCNWKGTDINIIDTPGHVDFTVEVERALRVLDGAILVLCSVGGVQSQSITVNRQMTRYNVPRIAFINKCDRTGANPAKVTEQLRDKLGLNAYMLQMPIGLENDLQGVVDLVTMKAIYYDGDNGEKIREEAIPADLADQAEEHRAALLEEISMFSDDLMEALLEDGEIDTGLIYSAIRQGTLSLEFTPVFMGSAYKNKGVQSLLDAVERYLPCPTDVVNKALDLKNDEQEFEVTNAPDDPLVMLAFKLEDGRYGQLTYVRTYQGTLNKGDTIYNSRTGKKVKVGRLV</sequence>
<dbReference type="PRINTS" id="PR00315">
    <property type="entry name" value="ELONGATNFCT"/>
</dbReference>
<dbReference type="GO" id="GO:0005525">
    <property type="term" value="F:GTP binding"/>
    <property type="evidence" value="ECO:0007669"/>
    <property type="project" value="InterPro"/>
</dbReference>
<name>A0A7R8ZX21_9CRUS</name>
<dbReference type="Gene3D" id="3.40.50.300">
    <property type="entry name" value="P-loop containing nucleotide triphosphate hydrolases"/>
    <property type="match status" value="1"/>
</dbReference>
<dbReference type="Pfam" id="PF00009">
    <property type="entry name" value="GTP_EFTU"/>
    <property type="match status" value="1"/>
</dbReference>
<dbReference type="PANTHER" id="PTHR43636">
    <property type="entry name" value="ELONGATION FACTOR G, MITOCHONDRIAL"/>
    <property type="match status" value="1"/>
</dbReference>
<dbReference type="SUPFAM" id="SSF52540">
    <property type="entry name" value="P-loop containing nucleoside triphosphate hydrolases"/>
    <property type="match status" value="1"/>
</dbReference>
<dbReference type="OrthoDB" id="6362215at2759"/>
<reference evidence="3" key="1">
    <citation type="submission" date="2020-11" db="EMBL/GenBank/DDBJ databases">
        <authorList>
            <person name="Tran Van P."/>
        </authorList>
    </citation>
    <scope>NUCLEOTIDE SEQUENCE</scope>
</reference>
<keyword evidence="1" id="KW-0251">Elongation factor</keyword>